<feature type="domain" description="Cation/H+ exchanger transmembrane" evidence="11">
    <location>
        <begin position="53"/>
        <end position="165"/>
    </location>
</feature>
<evidence type="ECO:0000256" key="7">
    <source>
        <dbReference type="ARBA" id="ARBA00023065"/>
    </source>
</evidence>
<evidence type="ECO:0000313" key="13">
    <source>
        <dbReference type="Proteomes" id="UP001174677"/>
    </source>
</evidence>
<accession>A0ABQ9K907</accession>
<dbReference type="Pfam" id="PF00999">
    <property type="entry name" value="Na_H_Exchanger"/>
    <property type="match status" value="1"/>
</dbReference>
<dbReference type="InterPro" id="IPR050794">
    <property type="entry name" value="CPA2_transporter"/>
</dbReference>
<evidence type="ECO:0000256" key="3">
    <source>
        <dbReference type="ARBA" id="ARBA00022538"/>
    </source>
</evidence>
<keyword evidence="7" id="KW-0406">Ion transport</keyword>
<evidence type="ECO:0000256" key="10">
    <source>
        <dbReference type="SAM" id="Phobius"/>
    </source>
</evidence>
<comment type="caution">
    <text evidence="12">The sequence shown here is derived from an EMBL/GenBank/DDBJ whole genome shotgun (WGS) entry which is preliminary data.</text>
</comment>
<evidence type="ECO:0000256" key="5">
    <source>
        <dbReference type="ARBA" id="ARBA00022958"/>
    </source>
</evidence>
<dbReference type="InterPro" id="IPR038770">
    <property type="entry name" value="Na+/solute_symporter_sf"/>
</dbReference>
<keyword evidence="8 10" id="KW-0472">Membrane</keyword>
<evidence type="ECO:0000256" key="8">
    <source>
        <dbReference type="ARBA" id="ARBA00023136"/>
    </source>
</evidence>
<dbReference type="Gene3D" id="1.20.1530.20">
    <property type="match status" value="1"/>
</dbReference>
<dbReference type="InterPro" id="IPR006153">
    <property type="entry name" value="Cation/H_exchanger_TM"/>
</dbReference>
<organism evidence="12 13">
    <name type="scientific">Hevea brasiliensis</name>
    <name type="common">Para rubber tree</name>
    <name type="synonym">Siphonia brasiliensis</name>
    <dbReference type="NCBI Taxonomy" id="3981"/>
    <lineage>
        <taxon>Eukaryota</taxon>
        <taxon>Viridiplantae</taxon>
        <taxon>Streptophyta</taxon>
        <taxon>Embryophyta</taxon>
        <taxon>Tracheophyta</taxon>
        <taxon>Spermatophyta</taxon>
        <taxon>Magnoliopsida</taxon>
        <taxon>eudicotyledons</taxon>
        <taxon>Gunneridae</taxon>
        <taxon>Pentapetalae</taxon>
        <taxon>rosids</taxon>
        <taxon>fabids</taxon>
        <taxon>Malpighiales</taxon>
        <taxon>Euphorbiaceae</taxon>
        <taxon>Crotonoideae</taxon>
        <taxon>Micrandreae</taxon>
        <taxon>Hevea</taxon>
    </lineage>
</organism>
<feature type="transmembrane region" description="Helical" evidence="10">
    <location>
        <begin position="83"/>
        <end position="100"/>
    </location>
</feature>
<name>A0ABQ9K907_HEVBR</name>
<evidence type="ECO:0000259" key="11">
    <source>
        <dbReference type="Pfam" id="PF00999"/>
    </source>
</evidence>
<keyword evidence="2" id="KW-0813">Transport</keyword>
<evidence type="ECO:0000256" key="6">
    <source>
        <dbReference type="ARBA" id="ARBA00022989"/>
    </source>
</evidence>
<dbReference type="PANTHER" id="PTHR32468">
    <property type="entry name" value="CATION/H + ANTIPORTER"/>
    <property type="match status" value="1"/>
</dbReference>
<gene>
    <name evidence="12" type="ORF">P3X46_034656</name>
</gene>
<dbReference type="Proteomes" id="UP001174677">
    <property type="component" value="Unassembled WGS sequence"/>
</dbReference>
<keyword evidence="3" id="KW-0633">Potassium transport</keyword>
<feature type="transmembrane region" description="Helical" evidence="10">
    <location>
        <begin position="48"/>
        <end position="71"/>
    </location>
</feature>
<comment type="subcellular location">
    <subcellularLocation>
        <location evidence="1">Membrane</location>
        <topology evidence="1">Multi-pass membrane protein</topology>
    </subcellularLocation>
</comment>
<keyword evidence="4 10" id="KW-0812">Transmembrane</keyword>
<comment type="similarity">
    <text evidence="9">Belongs to the monovalent cation:proton antiporter 2 (CPA2) transporter (TC 2.A.37) family. CHX (TC 2.A.37.4) subfamily.</text>
</comment>
<reference evidence="12 13" key="1">
    <citation type="journal article" date="2023" name="Plant Biotechnol. J.">
        <title>Chromosome-level wild Hevea brasiliensis genome provides new tools for genomic-assisted breeding and valuable loci to elevate rubber yield.</title>
        <authorList>
            <person name="Cheng H."/>
            <person name="Song X."/>
            <person name="Hu Y."/>
            <person name="Wu T."/>
            <person name="Yang Q."/>
            <person name="An Z."/>
            <person name="Feng S."/>
            <person name="Deng Z."/>
            <person name="Wu W."/>
            <person name="Zeng X."/>
            <person name="Tu M."/>
            <person name="Wang X."/>
            <person name="Huang H."/>
        </authorList>
    </citation>
    <scope>NUCLEOTIDE SEQUENCE [LARGE SCALE GENOMIC DNA]</scope>
    <source>
        <strain evidence="12">MT/VB/25A 57/8</strain>
    </source>
</reference>
<sequence>MNVSQYKFIVNVSAGCFDYISASSDGTWNVKHGGTILEHPFFRFQLQLISMAIIAHFFLIGYVIMFTFLAAVRMDISLVKRSGARIILLGFLVFALPYTSRTLRVKFDRSVINAQKSARLNNANLYFYALTTSEFIDTSALLVQHKITNSRLGHLALATTLVSDLTRPNTYIHLQ</sequence>
<dbReference type="EMBL" id="JARPOI010000456">
    <property type="protein sequence ID" value="KAJ9128641.1"/>
    <property type="molecule type" value="Genomic_DNA"/>
</dbReference>
<evidence type="ECO:0000256" key="2">
    <source>
        <dbReference type="ARBA" id="ARBA00022448"/>
    </source>
</evidence>
<dbReference type="PANTHER" id="PTHR32468:SF22">
    <property type="entry name" value="CATION_H(+) ANTIPORTER 3-LIKE"/>
    <property type="match status" value="1"/>
</dbReference>
<keyword evidence="5" id="KW-0630">Potassium</keyword>
<proteinExistence type="inferred from homology"/>
<evidence type="ECO:0000313" key="12">
    <source>
        <dbReference type="EMBL" id="KAJ9128641.1"/>
    </source>
</evidence>
<keyword evidence="6 10" id="KW-1133">Transmembrane helix</keyword>
<protein>
    <recommendedName>
        <fullName evidence="11">Cation/H+ exchanger transmembrane domain-containing protein</fullName>
    </recommendedName>
</protein>
<evidence type="ECO:0000256" key="1">
    <source>
        <dbReference type="ARBA" id="ARBA00004141"/>
    </source>
</evidence>
<evidence type="ECO:0000256" key="9">
    <source>
        <dbReference type="ARBA" id="ARBA00038341"/>
    </source>
</evidence>
<evidence type="ECO:0000256" key="4">
    <source>
        <dbReference type="ARBA" id="ARBA00022692"/>
    </source>
</evidence>
<keyword evidence="13" id="KW-1185">Reference proteome</keyword>